<name>A0A2S4LB27_9HYPO</name>
<accession>A0A2S4LB27</accession>
<organism evidence="7 8">
    <name type="scientific">Tolypocladium paradoxum</name>
    <dbReference type="NCBI Taxonomy" id="94208"/>
    <lineage>
        <taxon>Eukaryota</taxon>
        <taxon>Fungi</taxon>
        <taxon>Dikarya</taxon>
        <taxon>Ascomycota</taxon>
        <taxon>Pezizomycotina</taxon>
        <taxon>Sordariomycetes</taxon>
        <taxon>Hypocreomycetidae</taxon>
        <taxon>Hypocreales</taxon>
        <taxon>Ophiocordycipitaceae</taxon>
        <taxon>Tolypocladium</taxon>
    </lineage>
</organism>
<comment type="caution">
    <text evidence="7">The sequence shown here is derived from an EMBL/GenBank/DDBJ whole genome shotgun (WGS) entry which is preliminary data.</text>
</comment>
<dbReference type="Proteomes" id="UP000237481">
    <property type="component" value="Unassembled WGS sequence"/>
</dbReference>
<dbReference type="EMBL" id="PKSG01000021">
    <property type="protein sequence ID" value="POR39643.1"/>
    <property type="molecule type" value="Genomic_DNA"/>
</dbReference>
<evidence type="ECO:0000313" key="8">
    <source>
        <dbReference type="Proteomes" id="UP000237481"/>
    </source>
</evidence>
<feature type="compositionally biased region" description="Polar residues" evidence="5">
    <location>
        <begin position="313"/>
        <end position="332"/>
    </location>
</feature>
<feature type="transmembrane region" description="Helical" evidence="6">
    <location>
        <begin position="482"/>
        <end position="504"/>
    </location>
</feature>
<reference evidence="7 8" key="1">
    <citation type="submission" date="2018-01" db="EMBL/GenBank/DDBJ databases">
        <title>Harnessing the power of phylogenomics to disentangle the directionality and signatures of interkingdom host jumping in the parasitic fungal genus Tolypocladium.</title>
        <authorList>
            <person name="Quandt C.A."/>
            <person name="Patterson W."/>
            <person name="Spatafora J.W."/>
        </authorList>
    </citation>
    <scope>NUCLEOTIDE SEQUENCE [LARGE SCALE GENOMIC DNA]</scope>
    <source>
        <strain evidence="7 8">NRBC 100945</strain>
    </source>
</reference>
<gene>
    <name evidence="7" type="ORF">TPAR_00167</name>
</gene>
<dbReference type="InterPro" id="IPR051694">
    <property type="entry name" value="Immunoregulatory_rcpt-like"/>
</dbReference>
<evidence type="ECO:0000256" key="6">
    <source>
        <dbReference type="SAM" id="Phobius"/>
    </source>
</evidence>
<proteinExistence type="predicted"/>
<evidence type="ECO:0008006" key="9">
    <source>
        <dbReference type="Google" id="ProtNLM"/>
    </source>
</evidence>
<keyword evidence="8" id="KW-1185">Reference proteome</keyword>
<feature type="region of interest" description="Disordered" evidence="5">
    <location>
        <begin position="64"/>
        <end position="104"/>
    </location>
</feature>
<dbReference type="PANTHER" id="PTHR15549">
    <property type="entry name" value="PAIRED IMMUNOGLOBULIN-LIKE TYPE 2 RECEPTOR"/>
    <property type="match status" value="1"/>
</dbReference>
<comment type="subcellular location">
    <subcellularLocation>
        <location evidence="1">Membrane</location>
        <topology evidence="1">Single-pass membrane protein</topology>
    </subcellularLocation>
</comment>
<keyword evidence="2 6" id="KW-0812">Transmembrane</keyword>
<evidence type="ECO:0000313" key="7">
    <source>
        <dbReference type="EMBL" id="POR39643.1"/>
    </source>
</evidence>
<feature type="compositionally biased region" description="Low complexity" evidence="5">
    <location>
        <begin position="377"/>
        <end position="402"/>
    </location>
</feature>
<evidence type="ECO:0000256" key="4">
    <source>
        <dbReference type="ARBA" id="ARBA00023136"/>
    </source>
</evidence>
<dbReference type="STRING" id="94208.A0A2S4LB27"/>
<feature type="region of interest" description="Disordered" evidence="5">
    <location>
        <begin position="313"/>
        <end position="473"/>
    </location>
</feature>
<feature type="compositionally biased region" description="Pro residues" evidence="5">
    <location>
        <begin position="353"/>
        <end position="376"/>
    </location>
</feature>
<dbReference type="OrthoDB" id="5411678at2759"/>
<sequence length="713" mass="74777">MDVPERGGPEKVVLAFRSGSGVSLGQVRSRRELVSFRGWRDGEITLAENQRTLAIATICGADADGDRGSKCSPSRVQSREGAKPRTSPPGDTATGPQQEIPPGLHMHALPSLHWPNFYHSVVVLAGHAPVHLVSPEQSLISPLVPTRTSFSVSSSPLLFRYTLLLDRSTVQSQSIAHPWSTVGYDLAAAGLSRPGPSRLRLATQRPARSLFDKPYQRPRPPSQRFPLSPRRPIVEQPAAHSGRISALSPPISPARLGRVSRSHCETLGRAVSRLRRPVWDDCIDSSSRRRSYAVPGVFDRQQLQSVSPFAAFNMSNTTQGQPPTTESSSAPHQSTTSAQPPPSSSPPASSSSAPPPATTTSQPPAPTTSSPLPPPATTSSSTPQQPSTTSTPQPTTPSSTSAAPPPPSSTSTSEPPAQTSTSNPVVTVAPSTTATSVRTVTATSTQQPSITTSSTTTGSTSTPTPIDPSGAGDGGLNQGAKVAIGVVVPIAAIAILAIVGLFWWKKRRARQQAEEERRKEVEDYAYNPNADPTIPAVGLAPDNSYEMREDGAAGYRGWGSTTAAGSTGRKASTTMSGGMGAAYSDATSPTRGNVSDARSGEHLIDGSSSPEGEILGAMGPSTANNRNGDVRRGPSNASSSYSAAGRSDGSDGGMYGNGGAYYDQYGQNPYAGDQRPQELPAQAVIRDNPARRNTRIENPAHYPQQSAGIAQNF</sequence>
<evidence type="ECO:0000256" key="3">
    <source>
        <dbReference type="ARBA" id="ARBA00022989"/>
    </source>
</evidence>
<feature type="compositionally biased region" description="Low complexity" evidence="5">
    <location>
        <begin position="559"/>
        <end position="574"/>
    </location>
</feature>
<evidence type="ECO:0000256" key="2">
    <source>
        <dbReference type="ARBA" id="ARBA00022692"/>
    </source>
</evidence>
<evidence type="ECO:0000256" key="5">
    <source>
        <dbReference type="SAM" id="MobiDB-lite"/>
    </source>
</evidence>
<keyword evidence="4 6" id="KW-0472">Membrane</keyword>
<feature type="compositionally biased region" description="Low complexity" evidence="5">
    <location>
        <begin position="633"/>
        <end position="647"/>
    </location>
</feature>
<feature type="region of interest" description="Disordered" evidence="5">
    <location>
        <begin position="211"/>
        <end position="230"/>
    </location>
</feature>
<feature type="region of interest" description="Disordered" evidence="5">
    <location>
        <begin position="236"/>
        <end position="256"/>
    </location>
</feature>
<feature type="region of interest" description="Disordered" evidence="5">
    <location>
        <begin position="559"/>
        <end position="652"/>
    </location>
</feature>
<protein>
    <recommendedName>
        <fullName evidence="9">Serine-rich protein C11G7.01</fullName>
    </recommendedName>
</protein>
<evidence type="ECO:0000256" key="1">
    <source>
        <dbReference type="ARBA" id="ARBA00004167"/>
    </source>
</evidence>
<dbReference type="GO" id="GO:0071944">
    <property type="term" value="C:cell periphery"/>
    <property type="evidence" value="ECO:0007669"/>
    <property type="project" value="UniProtKB-ARBA"/>
</dbReference>
<dbReference type="GO" id="GO:0016020">
    <property type="term" value="C:membrane"/>
    <property type="evidence" value="ECO:0007669"/>
    <property type="project" value="UniProtKB-SubCell"/>
</dbReference>
<feature type="compositionally biased region" description="Low complexity" evidence="5">
    <location>
        <begin position="409"/>
        <end position="470"/>
    </location>
</feature>
<dbReference type="PANTHER" id="PTHR15549:SF30">
    <property type="entry name" value="MID2 DOMAIN-CONTAINING PROTEIN"/>
    <property type="match status" value="1"/>
</dbReference>
<keyword evidence="3 6" id="KW-1133">Transmembrane helix</keyword>
<dbReference type="AlphaFoldDB" id="A0A2S4LB27"/>